<gene>
    <name evidence="1" type="ORF">LCGC14_2992880</name>
</gene>
<dbReference type="AlphaFoldDB" id="A0A0F8XQW3"/>
<evidence type="ECO:0000313" key="1">
    <source>
        <dbReference type="EMBL" id="KKK63575.1"/>
    </source>
</evidence>
<proteinExistence type="predicted"/>
<feature type="non-terminal residue" evidence="1">
    <location>
        <position position="104"/>
    </location>
</feature>
<organism evidence="1">
    <name type="scientific">marine sediment metagenome</name>
    <dbReference type="NCBI Taxonomy" id="412755"/>
    <lineage>
        <taxon>unclassified sequences</taxon>
        <taxon>metagenomes</taxon>
        <taxon>ecological metagenomes</taxon>
    </lineage>
</organism>
<comment type="caution">
    <text evidence="1">The sequence shown here is derived from an EMBL/GenBank/DDBJ whole genome shotgun (WGS) entry which is preliminary data.</text>
</comment>
<name>A0A0F8XQW3_9ZZZZ</name>
<protein>
    <submittedName>
        <fullName evidence="1">Uncharacterized protein</fullName>
    </submittedName>
</protein>
<accession>A0A0F8XQW3</accession>
<reference evidence="1" key="1">
    <citation type="journal article" date="2015" name="Nature">
        <title>Complex archaea that bridge the gap between prokaryotes and eukaryotes.</title>
        <authorList>
            <person name="Spang A."/>
            <person name="Saw J.H."/>
            <person name="Jorgensen S.L."/>
            <person name="Zaremba-Niedzwiedzka K."/>
            <person name="Martijn J."/>
            <person name="Lind A.E."/>
            <person name="van Eijk R."/>
            <person name="Schleper C."/>
            <person name="Guy L."/>
            <person name="Ettema T.J."/>
        </authorList>
    </citation>
    <scope>NUCLEOTIDE SEQUENCE</scope>
</reference>
<sequence length="104" mass="11643">MKWPIVTSKKRRCDRHGGTATTGIASPNYKHGNRCDKYRDLPSRIAGQYIEAQKDPDLLSARNDIALCDARLADLIRRVDDGGGSAIWDALWKNDEAMKETLQA</sequence>
<dbReference type="EMBL" id="LAZR01061440">
    <property type="protein sequence ID" value="KKK63575.1"/>
    <property type="molecule type" value="Genomic_DNA"/>
</dbReference>